<sequence length="321" mass="33850">MNPRRRQLMIAAAASAACLIPSAAFAGNDRVVRMLVGFSPGGAVDLVARALADAMKASGYTVVVENKAGAGGRIATDALLSATDDYTILVTPDGNLTLYPHIYRNLRYQRVDLAPISTISEFDFGFAVGAQSPARALSDYLSLAKSDAAMASYGIPGTGTAMQFLGAMLARETGVPLTPVPYKGGAVALADTIGGIIPALITTTPNLIPMHKAGKIRILATSGAQPSSRLESVPTFASLGYADLTLIGYFAAFCRANTPQKIVSELNAAISQAVQSTSFQDTMNRLDFKAISSTPQALTSRMENEDKFWDRVVRKSGYTPS</sequence>
<evidence type="ECO:0000313" key="4">
    <source>
        <dbReference type="Proteomes" id="UP000580517"/>
    </source>
</evidence>
<feature type="signal peptide" evidence="2">
    <location>
        <begin position="1"/>
        <end position="26"/>
    </location>
</feature>
<dbReference type="RefSeq" id="WP_129968459.1">
    <property type="nucleotide sequence ID" value="NZ_JACCEW010000002.1"/>
</dbReference>
<gene>
    <name evidence="3" type="ORF">H0A68_06340</name>
</gene>
<dbReference type="InterPro" id="IPR005064">
    <property type="entry name" value="BUG"/>
</dbReference>
<dbReference type="PANTHER" id="PTHR42928:SF5">
    <property type="entry name" value="BLR1237 PROTEIN"/>
    <property type="match status" value="1"/>
</dbReference>
<evidence type="ECO:0000256" key="1">
    <source>
        <dbReference type="ARBA" id="ARBA00006987"/>
    </source>
</evidence>
<protein>
    <submittedName>
        <fullName evidence="3">ABC transporter substrate-binding protein</fullName>
    </submittedName>
</protein>
<keyword evidence="4" id="KW-1185">Reference proteome</keyword>
<comment type="similarity">
    <text evidence="1">Belongs to the UPF0065 (bug) family.</text>
</comment>
<accession>A0A853FEL8</accession>
<dbReference type="PANTHER" id="PTHR42928">
    <property type="entry name" value="TRICARBOXYLATE-BINDING PROTEIN"/>
    <property type="match status" value="1"/>
</dbReference>
<organism evidence="3 4">
    <name type="scientific">Allopusillimonas soli</name>
    <dbReference type="NCBI Taxonomy" id="659016"/>
    <lineage>
        <taxon>Bacteria</taxon>
        <taxon>Pseudomonadati</taxon>
        <taxon>Pseudomonadota</taxon>
        <taxon>Betaproteobacteria</taxon>
        <taxon>Burkholderiales</taxon>
        <taxon>Alcaligenaceae</taxon>
        <taxon>Allopusillimonas</taxon>
    </lineage>
</organism>
<proteinExistence type="inferred from homology"/>
<dbReference type="PROSITE" id="PS51257">
    <property type="entry name" value="PROKAR_LIPOPROTEIN"/>
    <property type="match status" value="1"/>
</dbReference>
<dbReference type="Pfam" id="PF03401">
    <property type="entry name" value="TctC"/>
    <property type="match status" value="1"/>
</dbReference>
<dbReference type="AlphaFoldDB" id="A0A853FEL8"/>
<feature type="chain" id="PRO_5032949343" evidence="2">
    <location>
        <begin position="27"/>
        <end position="321"/>
    </location>
</feature>
<dbReference type="InterPro" id="IPR042100">
    <property type="entry name" value="Bug_dom1"/>
</dbReference>
<evidence type="ECO:0000256" key="2">
    <source>
        <dbReference type="SAM" id="SignalP"/>
    </source>
</evidence>
<reference evidence="3 4" key="1">
    <citation type="submission" date="2020-07" db="EMBL/GenBank/DDBJ databases">
        <title>Taxonomic revisions and descriptions of new bacterial species based on genomic comparisons in the high-G+C-content subgroup of the family Alcaligenaceae.</title>
        <authorList>
            <person name="Szabo A."/>
            <person name="Felfoldi T."/>
        </authorList>
    </citation>
    <scope>NUCLEOTIDE SEQUENCE [LARGE SCALE GENOMIC DNA]</scope>
    <source>
        <strain evidence="3 4">DSM 25264</strain>
    </source>
</reference>
<comment type="caution">
    <text evidence="3">The sequence shown here is derived from an EMBL/GenBank/DDBJ whole genome shotgun (WGS) entry which is preliminary data.</text>
</comment>
<dbReference type="PIRSF" id="PIRSF017082">
    <property type="entry name" value="YflP"/>
    <property type="match status" value="1"/>
</dbReference>
<keyword evidence="2" id="KW-0732">Signal</keyword>
<dbReference type="EMBL" id="JACCEW010000002">
    <property type="protein sequence ID" value="NYT36486.1"/>
    <property type="molecule type" value="Genomic_DNA"/>
</dbReference>
<dbReference type="OrthoDB" id="9150102at2"/>
<name>A0A853FEL8_9BURK</name>
<dbReference type="Gene3D" id="3.40.190.10">
    <property type="entry name" value="Periplasmic binding protein-like II"/>
    <property type="match status" value="1"/>
</dbReference>
<evidence type="ECO:0000313" key="3">
    <source>
        <dbReference type="EMBL" id="NYT36486.1"/>
    </source>
</evidence>
<dbReference type="Gene3D" id="3.40.190.150">
    <property type="entry name" value="Bordetella uptake gene, domain 1"/>
    <property type="match status" value="1"/>
</dbReference>
<dbReference type="Proteomes" id="UP000580517">
    <property type="component" value="Unassembled WGS sequence"/>
</dbReference>